<evidence type="ECO:0000256" key="3">
    <source>
        <dbReference type="ARBA" id="ARBA00023235"/>
    </source>
</evidence>
<dbReference type="SUPFAM" id="SSF55120">
    <property type="entry name" value="Pseudouridine synthase"/>
    <property type="match status" value="1"/>
</dbReference>
<proteinExistence type="inferred from homology"/>
<organism evidence="5">
    <name type="scientific">marine sediment metagenome</name>
    <dbReference type="NCBI Taxonomy" id="412755"/>
    <lineage>
        <taxon>unclassified sequences</taxon>
        <taxon>metagenomes</taxon>
        <taxon>ecological metagenomes</taxon>
    </lineage>
</organism>
<dbReference type="InterPro" id="IPR042214">
    <property type="entry name" value="TruD_catalytic"/>
</dbReference>
<comment type="similarity">
    <text evidence="1">Belongs to the pseudouridine synthase TruD family.</text>
</comment>
<dbReference type="InterPro" id="IPR020119">
    <property type="entry name" value="PsdUridine_synth_TruD_CS"/>
</dbReference>
<dbReference type="PROSITE" id="PS50984">
    <property type="entry name" value="TRUD"/>
    <property type="match status" value="1"/>
</dbReference>
<dbReference type="AlphaFoldDB" id="X1FMH0"/>
<dbReference type="InterPro" id="IPR020103">
    <property type="entry name" value="PsdUridine_synth_cat_dom_sf"/>
</dbReference>
<dbReference type="GO" id="GO:0008033">
    <property type="term" value="P:tRNA processing"/>
    <property type="evidence" value="ECO:0007669"/>
    <property type="project" value="UniProtKB-KW"/>
</dbReference>
<dbReference type="GO" id="GO:0003723">
    <property type="term" value="F:RNA binding"/>
    <property type="evidence" value="ECO:0007669"/>
    <property type="project" value="InterPro"/>
</dbReference>
<dbReference type="Pfam" id="PF01142">
    <property type="entry name" value="TruD"/>
    <property type="match status" value="1"/>
</dbReference>
<dbReference type="PANTHER" id="PTHR13326:SF21">
    <property type="entry name" value="PSEUDOURIDYLATE SYNTHASE PUS7L"/>
    <property type="match status" value="1"/>
</dbReference>
<dbReference type="InterPro" id="IPR001656">
    <property type="entry name" value="PsdUridine_synth_TruD"/>
</dbReference>
<evidence type="ECO:0000313" key="5">
    <source>
        <dbReference type="EMBL" id="GAH46167.1"/>
    </source>
</evidence>
<dbReference type="PROSITE" id="PS01268">
    <property type="entry name" value="UPF0024"/>
    <property type="match status" value="1"/>
</dbReference>
<dbReference type="InterPro" id="IPR011760">
    <property type="entry name" value="PsdUridine_synth_TruD_insert"/>
</dbReference>
<dbReference type="GO" id="GO:0005634">
    <property type="term" value="C:nucleus"/>
    <property type="evidence" value="ECO:0007669"/>
    <property type="project" value="TreeGrafter"/>
</dbReference>
<keyword evidence="2" id="KW-0819">tRNA processing</keyword>
<name>X1FMH0_9ZZZZ</name>
<evidence type="ECO:0000256" key="1">
    <source>
        <dbReference type="ARBA" id="ARBA00007953"/>
    </source>
</evidence>
<dbReference type="Gene3D" id="3.30.2350.20">
    <property type="entry name" value="TruD, catalytic domain"/>
    <property type="match status" value="1"/>
</dbReference>
<gene>
    <name evidence="5" type="ORF">S03H2_12232</name>
</gene>
<reference evidence="5" key="1">
    <citation type="journal article" date="2014" name="Front. Microbiol.">
        <title>High frequency of phylogenetically diverse reductive dehalogenase-homologous genes in deep subseafloor sedimentary metagenomes.</title>
        <authorList>
            <person name="Kawai M."/>
            <person name="Futagami T."/>
            <person name="Toyoda A."/>
            <person name="Takaki Y."/>
            <person name="Nishi S."/>
            <person name="Hori S."/>
            <person name="Arai W."/>
            <person name="Tsubouchi T."/>
            <person name="Morono Y."/>
            <person name="Uchiyama I."/>
            <person name="Ito T."/>
            <person name="Fujiyama A."/>
            <person name="Inagaki F."/>
            <person name="Takami H."/>
        </authorList>
    </citation>
    <scope>NUCLEOTIDE SEQUENCE</scope>
    <source>
        <strain evidence="5">Expedition CK06-06</strain>
    </source>
</reference>
<dbReference type="PANTHER" id="PTHR13326">
    <property type="entry name" value="TRNA PSEUDOURIDINE SYNTHASE D"/>
    <property type="match status" value="1"/>
</dbReference>
<accession>X1FMH0</accession>
<sequence>MPEEEKSGYYFEENTLKDVEKFVGIDAYSTSTIESISGIFKHSFKDFIVKEILNNGEVLEIKEDRRPQSFSEKLRDKYTTFNLVKVNMDTFAALRNVGKALKISANRFHYSGLKDRCAISVQKVSIKGNFVEALKKLRLRDIFIRSISSTKNPVKLGGNKGNHFTVVIRNIENKSNLKDLIDHLFVTLKQQGFLNVFGVQRFGQYRPNSHNVGRYLLEGNYKEAFNEYVSKVYSTESAHLQQII</sequence>
<evidence type="ECO:0000259" key="4">
    <source>
        <dbReference type="PROSITE" id="PS50984"/>
    </source>
</evidence>
<protein>
    <recommendedName>
        <fullName evidence="4">TRUD domain-containing protein</fullName>
    </recommendedName>
</protein>
<dbReference type="EMBL" id="BARU01006229">
    <property type="protein sequence ID" value="GAH46167.1"/>
    <property type="molecule type" value="Genomic_DNA"/>
</dbReference>
<comment type="caution">
    <text evidence="5">The sequence shown here is derived from an EMBL/GenBank/DDBJ whole genome shotgun (WGS) entry which is preliminary data.</text>
</comment>
<dbReference type="GO" id="GO:0001522">
    <property type="term" value="P:pseudouridine synthesis"/>
    <property type="evidence" value="ECO:0007669"/>
    <property type="project" value="InterPro"/>
</dbReference>
<feature type="domain" description="TRUD" evidence="4">
    <location>
        <begin position="192"/>
        <end position="244"/>
    </location>
</feature>
<keyword evidence="3" id="KW-0413">Isomerase</keyword>
<evidence type="ECO:0000256" key="2">
    <source>
        <dbReference type="ARBA" id="ARBA00022694"/>
    </source>
</evidence>
<dbReference type="GO" id="GO:0009982">
    <property type="term" value="F:pseudouridine synthase activity"/>
    <property type="evidence" value="ECO:0007669"/>
    <property type="project" value="InterPro"/>
</dbReference>